<dbReference type="RefSeq" id="WP_123812892.1">
    <property type="nucleotide sequence ID" value="NZ_RKQZ01000001.1"/>
</dbReference>
<feature type="compositionally biased region" description="Basic and acidic residues" evidence="5">
    <location>
        <begin position="189"/>
        <end position="201"/>
    </location>
</feature>
<name>A0A3N4YFM0_9MICO</name>
<evidence type="ECO:0000313" key="7">
    <source>
        <dbReference type="Proteomes" id="UP000280501"/>
    </source>
</evidence>
<dbReference type="InterPro" id="IPR019695">
    <property type="entry name" value="Proteasome_act"/>
</dbReference>
<accession>A0A3N4YFM0</accession>
<dbReference type="OrthoDB" id="5189298at2"/>
<evidence type="ECO:0000256" key="1">
    <source>
        <dbReference type="ARBA" id="ARBA00006639"/>
    </source>
</evidence>
<feature type="region of interest" description="Disordered" evidence="5">
    <location>
        <begin position="172"/>
        <end position="201"/>
    </location>
</feature>
<comment type="similarity">
    <text evidence="1">Belongs to the Bpa family.</text>
</comment>
<keyword evidence="4" id="KW-0647">Proteasome</keyword>
<evidence type="ECO:0000256" key="4">
    <source>
        <dbReference type="ARBA" id="ARBA00022942"/>
    </source>
</evidence>
<evidence type="ECO:0000256" key="2">
    <source>
        <dbReference type="ARBA" id="ARBA00011402"/>
    </source>
</evidence>
<proteinExistence type="inferred from homology"/>
<comment type="caution">
    <text evidence="6">The sequence shown here is derived from an EMBL/GenBank/DDBJ whole genome shotgun (WGS) entry which is preliminary data.</text>
</comment>
<protein>
    <recommendedName>
        <fullName evidence="3">Bacterial proteasome activator</fullName>
    </recommendedName>
</protein>
<reference evidence="6 7" key="1">
    <citation type="submission" date="2018-11" db="EMBL/GenBank/DDBJ databases">
        <title>Sequencing the genomes of 1000 actinobacteria strains.</title>
        <authorList>
            <person name="Klenk H.-P."/>
        </authorList>
    </citation>
    <scope>NUCLEOTIDE SEQUENCE [LARGE SCALE GENOMIC DNA]</scope>
    <source>
        <strain evidence="6 7">DSM 15700</strain>
    </source>
</reference>
<dbReference type="Pfam" id="PF10759">
    <property type="entry name" value="BPA"/>
    <property type="match status" value="1"/>
</dbReference>
<dbReference type="Proteomes" id="UP000280501">
    <property type="component" value="Unassembled WGS sequence"/>
</dbReference>
<keyword evidence="7" id="KW-1185">Reference proteome</keyword>
<dbReference type="GO" id="GO:0000502">
    <property type="term" value="C:proteasome complex"/>
    <property type="evidence" value="ECO:0007669"/>
    <property type="project" value="UniProtKB-KW"/>
</dbReference>
<feature type="region of interest" description="Disordered" evidence="5">
    <location>
        <begin position="1"/>
        <end position="56"/>
    </location>
</feature>
<sequence length="201" mass="21754">MTHADDTPPAPADDTTNPDHEARPQVVTPEGRAVPESSGDGHEPESDTDAEDVVGQVEEPAKVMRIGGMIKRLLDEVRDAPLDDAARTRLAEVHERSIKELEDGLSPDLVDELHRITLPFTEEGTPSDAELRVAHAQLVGWLEGLFHGIQTALVAQQMAAQAQLTGMRRALPPGAHVSAFPPGADEQEDGRHHERGPGQYL</sequence>
<evidence type="ECO:0000256" key="5">
    <source>
        <dbReference type="SAM" id="MobiDB-lite"/>
    </source>
</evidence>
<gene>
    <name evidence="6" type="ORF">EDD34_0165</name>
</gene>
<dbReference type="AlphaFoldDB" id="A0A3N4YFM0"/>
<dbReference type="GO" id="GO:0061136">
    <property type="term" value="P:regulation of proteasomal protein catabolic process"/>
    <property type="evidence" value="ECO:0007669"/>
    <property type="project" value="InterPro"/>
</dbReference>
<dbReference type="EMBL" id="RKQZ01000001">
    <property type="protein sequence ID" value="RPF19613.1"/>
    <property type="molecule type" value="Genomic_DNA"/>
</dbReference>
<evidence type="ECO:0000313" key="6">
    <source>
        <dbReference type="EMBL" id="RPF19613.1"/>
    </source>
</evidence>
<evidence type="ECO:0000256" key="3">
    <source>
        <dbReference type="ARBA" id="ARBA00014831"/>
    </source>
</evidence>
<comment type="subunit">
    <text evidence="2">Forms a homooligomeric, either hexameric or heptameric, ring-like structure which stacks co-axially with the proteasomal alpha-rings.</text>
</comment>
<organism evidence="6 7">
    <name type="scientific">Myceligenerans xiligouense</name>
    <dbReference type="NCBI Taxonomy" id="253184"/>
    <lineage>
        <taxon>Bacteria</taxon>
        <taxon>Bacillati</taxon>
        <taxon>Actinomycetota</taxon>
        <taxon>Actinomycetes</taxon>
        <taxon>Micrococcales</taxon>
        <taxon>Promicromonosporaceae</taxon>
        <taxon>Myceligenerans</taxon>
    </lineage>
</organism>